<accession>A0A316UL85</accession>
<keyword evidence="6" id="KW-1185">Reference proteome</keyword>
<dbReference type="SUPFAM" id="SSF53067">
    <property type="entry name" value="Actin-like ATPase domain"/>
    <property type="match status" value="2"/>
</dbReference>
<dbReference type="InterPro" id="IPR024071">
    <property type="entry name" value="S-Me-THD_C_sf"/>
</dbReference>
<dbReference type="Gene3D" id="2.40.390.10">
    <property type="entry name" value="CV3147-like"/>
    <property type="match status" value="1"/>
</dbReference>
<dbReference type="Proteomes" id="UP000245884">
    <property type="component" value="Unassembled WGS sequence"/>
</dbReference>
<dbReference type="Gene3D" id="3.30.420.40">
    <property type="match status" value="1"/>
</dbReference>
<dbReference type="PANTHER" id="PTHR11365:SF10">
    <property type="entry name" value="HYDANTOINASE_OXOPROLINASE"/>
    <property type="match status" value="1"/>
</dbReference>
<dbReference type="InterPro" id="IPR045079">
    <property type="entry name" value="Oxoprolinase-like"/>
</dbReference>
<dbReference type="AlphaFoldDB" id="A0A316UL85"/>
<dbReference type="Pfam" id="PF20906">
    <property type="entry name" value="S-Me-THD_C"/>
    <property type="match status" value="1"/>
</dbReference>
<dbReference type="InterPro" id="IPR002821">
    <property type="entry name" value="Hydantoinase_A"/>
</dbReference>
<dbReference type="Pfam" id="PF06032">
    <property type="entry name" value="S-Me-THD_N"/>
    <property type="match status" value="1"/>
</dbReference>
<dbReference type="EMBL" id="KZ819673">
    <property type="protein sequence ID" value="PWN26046.1"/>
    <property type="molecule type" value="Genomic_DNA"/>
</dbReference>
<dbReference type="InterPro" id="IPR043129">
    <property type="entry name" value="ATPase_NBD"/>
</dbReference>
<evidence type="ECO:0000313" key="5">
    <source>
        <dbReference type="EMBL" id="PWN26046.1"/>
    </source>
</evidence>
<protein>
    <submittedName>
        <fullName evidence="5">Hydantoinase/oxoprolinase</fullName>
    </submittedName>
</protein>
<dbReference type="SUPFAM" id="SSF160991">
    <property type="entry name" value="CV3147-like"/>
    <property type="match status" value="1"/>
</dbReference>
<dbReference type="Gene3D" id="3.40.1610.10">
    <property type="entry name" value="CV3147-like domain"/>
    <property type="match status" value="1"/>
</dbReference>
<gene>
    <name evidence="5" type="ORF">BDZ90DRAFT_261819</name>
</gene>
<dbReference type="Pfam" id="PF05378">
    <property type="entry name" value="Hydant_A_N"/>
    <property type="match status" value="1"/>
</dbReference>
<organism evidence="5 6">
    <name type="scientific">Jaminaea rosea</name>
    <dbReference type="NCBI Taxonomy" id="1569628"/>
    <lineage>
        <taxon>Eukaryota</taxon>
        <taxon>Fungi</taxon>
        <taxon>Dikarya</taxon>
        <taxon>Basidiomycota</taxon>
        <taxon>Ustilaginomycotina</taxon>
        <taxon>Exobasidiomycetes</taxon>
        <taxon>Microstromatales</taxon>
        <taxon>Microstromatales incertae sedis</taxon>
        <taxon>Jaminaea</taxon>
    </lineage>
</organism>
<dbReference type="RefSeq" id="XP_025360658.1">
    <property type="nucleotide sequence ID" value="XM_025508415.1"/>
</dbReference>
<dbReference type="PANTHER" id="PTHR11365">
    <property type="entry name" value="5-OXOPROLINASE RELATED"/>
    <property type="match status" value="1"/>
</dbReference>
<dbReference type="Pfam" id="PF01968">
    <property type="entry name" value="Hydantoinase_A"/>
    <property type="match status" value="1"/>
</dbReference>
<dbReference type="GeneID" id="37030238"/>
<proteinExistence type="predicted"/>
<reference evidence="5 6" key="1">
    <citation type="journal article" date="2018" name="Mol. Biol. Evol.">
        <title>Broad Genomic Sampling Reveals a Smut Pathogenic Ancestry of the Fungal Clade Ustilaginomycotina.</title>
        <authorList>
            <person name="Kijpornyongpan T."/>
            <person name="Mondo S.J."/>
            <person name="Barry K."/>
            <person name="Sandor L."/>
            <person name="Lee J."/>
            <person name="Lipzen A."/>
            <person name="Pangilinan J."/>
            <person name="LaButti K."/>
            <person name="Hainaut M."/>
            <person name="Henrissat B."/>
            <person name="Grigoriev I.V."/>
            <person name="Spatafora J.W."/>
            <person name="Aime M.C."/>
        </authorList>
    </citation>
    <scope>NUCLEOTIDE SEQUENCE [LARGE SCALE GENOMIC DNA]</scope>
    <source>
        <strain evidence="5 6">MCA 5214</strain>
    </source>
</reference>
<dbReference type="InterPro" id="IPR027479">
    <property type="entry name" value="S-Me-THD_N_sf"/>
</dbReference>
<sequence>MSPISDEEVFVAGVDAGSTNTDCAIIERHSGRIVAALKSATTADPQEGILAVLRATCAKARIEPARLASIVIGTTHFLNAALSADSSRLQPVALLRLGAPYTSECPPFCDFPPGLRKVLEGSARICKGGLQISGKPIGEIDEDEIRAECRNIKEKGLKVVAICGIYSPLDVDGSSQEERVAAIVRKELPDVGIVCSRDVGQVGFLEREAATVLNASLLRFARITVASFVSAIRKLGVTASTPLFLTRNDGTLCSADEAARLPVRSFNAGSVASVCGAGILAGFDRQTLAQEKGQIIVVDIGGTSTDVGVLLKSGFPRPAAAFVEVAGLRMNFSMPDVQSIALGGGSIVRVNEESGNVTVGADSVGYRLVKDGLAFGGQVPTATDVAIASGAAASLGDATLARVFFGNKVLRKAQDAIKHKLQGIISKMKTTPDPATVILVGGGSIIVPQDATFEGVAKVIRPGEMAGCANALGAACARVAGVVDTIVTVAPGQWPVVLEKLKCDAVSKAVQSGAKADSVIIAEVDNFPIQYVNTGATRVIIKAVGEVDLTRAPTSEADAEGASKDAQPVEVLPPPVTLTSATKVLDPLPPLDIDAYVPRIVDDEWHLSELDLLWIADGSGVLGVGGGGSTYYPMIMAREILRKGGRIRIKRVADVERDKIVLRGGFMGSPSVSNERLQAGHEIEAAVAALCKQANISMHQVGAVMSEEIGGGNGLQPLIFGSSAHLDLPVLDADLQGRAYPNLFQATPIAYSVPGAHAPAAIADAVGNIVAIPSTEGKFDVEPLLRAACSVLGSMAFYSIGPQPVSVIEKYAVHNTVSQCWWIGRALAQCRQRNDVASIPRAIFSLQSGRVLFIGKVIDVAREVRSAFTWGRLRLVALSEAEREGGGDDLERDNFEGEVELEFQNEWLVARSLSGPHDSPKVLAIVPDLITCLDTQSGTALGTHEVRYGHILTVIALPGDPKWYTPEGLDCGGPVRFDIVENEWLKAEGLGEYKVPKSVIETYGHRK</sequence>
<feature type="domain" description="Hydantoinase A/oxoprolinase" evidence="1">
    <location>
        <begin position="207"/>
        <end position="390"/>
    </location>
</feature>
<dbReference type="GO" id="GO:0016787">
    <property type="term" value="F:hydrolase activity"/>
    <property type="evidence" value="ECO:0007669"/>
    <property type="project" value="InterPro"/>
</dbReference>
<evidence type="ECO:0000259" key="1">
    <source>
        <dbReference type="Pfam" id="PF01968"/>
    </source>
</evidence>
<evidence type="ECO:0000313" key="6">
    <source>
        <dbReference type="Proteomes" id="UP000245884"/>
    </source>
</evidence>
<evidence type="ECO:0000259" key="4">
    <source>
        <dbReference type="Pfam" id="PF20906"/>
    </source>
</evidence>
<evidence type="ECO:0000259" key="3">
    <source>
        <dbReference type="Pfam" id="PF06032"/>
    </source>
</evidence>
<dbReference type="STRING" id="1569628.A0A316UL85"/>
<dbReference type="OrthoDB" id="5404895at2759"/>
<evidence type="ECO:0000259" key="2">
    <source>
        <dbReference type="Pfam" id="PF05378"/>
    </source>
</evidence>
<name>A0A316UL85_9BASI</name>
<feature type="domain" description="S-Me-THD N-terminal" evidence="3">
    <location>
        <begin position="611"/>
        <end position="772"/>
    </location>
</feature>
<dbReference type="InterPro" id="IPR048350">
    <property type="entry name" value="S-Me-THD-like_C"/>
</dbReference>
<dbReference type="InterPro" id="IPR010318">
    <property type="entry name" value="S-Me-THD_N"/>
</dbReference>
<feature type="domain" description="S-Me-THD-like C-terminal" evidence="4">
    <location>
        <begin position="780"/>
        <end position="979"/>
    </location>
</feature>
<dbReference type="InterPro" id="IPR008040">
    <property type="entry name" value="Hydant_A_N"/>
</dbReference>
<feature type="domain" description="Hydantoinase/oxoprolinase N-terminal" evidence="2">
    <location>
        <begin position="13"/>
        <end position="187"/>
    </location>
</feature>